<sequence>MLVRGGFLDSAEQQDKLTGSGGSAQAVLFGRFQFTAQDGSEVSISNRRARALLAMLCLAPDEPIDRDHLSKLLWPGRFEAQARASLRQCLLDLGKVLTSADCNLLDVSRSRISLKPETVRTDLSELHVCLADGDCREATDRLNSIGAKSLLDQMNFGEAFEGWLAGHRYQAEQRLQTAIATALSELEKRDNLTEHASLLNAWSVRSPVSQTISDRKHGKARIAVLPFISIANPDDHGFFADGVVDELITSLGQVPQLLVAGRTSSFQFKDSDKTPSEIADALNVSHLLEGSVHRQEEQVRVAVSLVDADSGFESWAYSYDGSLDDMFAARAEVVEAVTNGLSDALKLREHETKPRKLTSNREAYGLYLQGRALTIRAIGEGVLPTAIELLEKALAVDPEFAECWTALAEAEINMTVYTPCLDRLERCEKAAGYAKKALSLSPQQAHARIVLAFYAWTQNNIVGALDLAFEAYRLEPNNPDVLNRVGSFLLYCGRSRDALPYIEASIDQDPVNGRNYAILSGVYLNLGNVDAAIEAGQRMVDLGFPSLWLAAALAVSGDNDAAVETYQLTKKLMNTVIFPPAGSAPLDPDAMDAYWLMAAKGLWSGEEQDRKNYCMVLEMLHTTLHDPYDTTITIPAIWMGQAQMVFKTLGQQITTANFFSFMSLWTDAEPINQVRLHPDFMDFAERIGMVAAWEKYGWPDLPVGRSDVN</sequence>
<dbReference type="InterPro" id="IPR051677">
    <property type="entry name" value="AfsR-DnrI-RedD_regulator"/>
</dbReference>
<dbReference type="AlphaFoldDB" id="A0A1N6D384"/>
<dbReference type="Proteomes" id="UP000185192">
    <property type="component" value="Unassembled WGS sequence"/>
</dbReference>
<dbReference type="SUPFAM" id="SSF46894">
    <property type="entry name" value="C-terminal effector domain of the bipartite response regulators"/>
    <property type="match status" value="1"/>
</dbReference>
<dbReference type="Gene3D" id="1.10.10.10">
    <property type="entry name" value="Winged helix-like DNA-binding domain superfamily/Winged helix DNA-binding domain"/>
    <property type="match status" value="1"/>
</dbReference>
<dbReference type="STRING" id="1123272.SAMN02745824_1477"/>
<keyword evidence="2" id="KW-1185">Reference proteome</keyword>
<gene>
    <name evidence="1" type="ORF">SAMN02745824_1477</name>
</gene>
<dbReference type="EMBL" id="FSQW01000001">
    <property type="protein sequence ID" value="SIN65144.1"/>
    <property type="molecule type" value="Genomic_DNA"/>
</dbReference>
<dbReference type="InterPro" id="IPR011990">
    <property type="entry name" value="TPR-like_helical_dom_sf"/>
</dbReference>
<dbReference type="Pfam" id="PF13432">
    <property type="entry name" value="TPR_16"/>
    <property type="match status" value="1"/>
</dbReference>
<dbReference type="Gene3D" id="1.25.40.10">
    <property type="entry name" value="Tetratricopeptide repeat domain"/>
    <property type="match status" value="1"/>
</dbReference>
<dbReference type="InterPro" id="IPR036388">
    <property type="entry name" value="WH-like_DNA-bd_sf"/>
</dbReference>
<dbReference type="SUPFAM" id="SSF48452">
    <property type="entry name" value="TPR-like"/>
    <property type="match status" value="1"/>
</dbReference>
<proteinExistence type="predicted"/>
<dbReference type="PANTHER" id="PTHR35807">
    <property type="entry name" value="TRANSCRIPTIONAL REGULATOR REDD-RELATED"/>
    <property type="match status" value="1"/>
</dbReference>
<accession>A0A1N6D384</accession>
<evidence type="ECO:0000313" key="2">
    <source>
        <dbReference type="Proteomes" id="UP000185192"/>
    </source>
</evidence>
<evidence type="ECO:0000313" key="1">
    <source>
        <dbReference type="EMBL" id="SIN65144.1"/>
    </source>
</evidence>
<dbReference type="PANTHER" id="PTHR35807:SF1">
    <property type="entry name" value="TRANSCRIPTIONAL REGULATOR REDD"/>
    <property type="match status" value="1"/>
</dbReference>
<protein>
    <submittedName>
        <fullName evidence="1">TolB amino-terminal domain-containing protein</fullName>
    </submittedName>
</protein>
<dbReference type="GO" id="GO:0006355">
    <property type="term" value="P:regulation of DNA-templated transcription"/>
    <property type="evidence" value="ECO:0007669"/>
    <property type="project" value="InterPro"/>
</dbReference>
<reference evidence="2" key="1">
    <citation type="submission" date="2016-11" db="EMBL/GenBank/DDBJ databases">
        <authorList>
            <person name="Varghese N."/>
            <person name="Submissions S."/>
        </authorList>
    </citation>
    <scope>NUCLEOTIDE SEQUENCE [LARGE SCALE GENOMIC DNA]</scope>
    <source>
        <strain evidence="2">DSM 22363</strain>
    </source>
</reference>
<name>A0A1N6D384_9SPHN</name>
<organism evidence="1 2">
    <name type="scientific">Parasphingorhabdus marina DSM 22363</name>
    <dbReference type="NCBI Taxonomy" id="1123272"/>
    <lineage>
        <taxon>Bacteria</taxon>
        <taxon>Pseudomonadati</taxon>
        <taxon>Pseudomonadota</taxon>
        <taxon>Alphaproteobacteria</taxon>
        <taxon>Sphingomonadales</taxon>
        <taxon>Sphingomonadaceae</taxon>
        <taxon>Parasphingorhabdus</taxon>
    </lineage>
</organism>
<dbReference type="InterPro" id="IPR016032">
    <property type="entry name" value="Sig_transdc_resp-reg_C-effctor"/>
</dbReference>
<dbReference type="GO" id="GO:0003677">
    <property type="term" value="F:DNA binding"/>
    <property type="evidence" value="ECO:0007669"/>
    <property type="project" value="InterPro"/>
</dbReference>